<dbReference type="Gene3D" id="3.40.50.2000">
    <property type="entry name" value="Glycogen Phosphorylase B"/>
    <property type="match status" value="1"/>
</dbReference>
<comment type="caution">
    <text evidence="2">The sequence shown here is derived from an EMBL/GenBank/DDBJ whole genome shotgun (WGS) entry which is preliminary data.</text>
</comment>
<sequence length="372" mass="43296">MKHILIFEHDILKYPPILSVINYLFYQKKDILLIGYCSSEDYLNDFKAKGGIYINVIVNNIDDNPIIKTAKYFTFKKKVHNIVEENYGSQTKLWLFGEQCIWLLHRLVYKYESNLYLFEMPTFNVSFRYKLLSPTINYSKALNAAKKVVCCEYNRAHITKSFFQLEKLPIIIPNKPLINDDVISNKYIKEFTNKVVGKKIILYQGIFNYPERKLDDFCESIKYLSNDFIICLMGSDNDYKRKLKSKYESERILFLPYIPAPHHLSITKLAHIGLLVYNAEGQNIENTLNTLYCAPNKIFEYSKYGIPMVSNDIPALKNIFTSSKCGIAINSMDGKSIAEAIMLIDANYDSFSKNSDEFFNSTDMNNLYYQLI</sequence>
<dbReference type="AlphaFoldDB" id="A0A3P1AMQ6"/>
<evidence type="ECO:0000313" key="2">
    <source>
        <dbReference type="EMBL" id="RRA90389.1"/>
    </source>
</evidence>
<dbReference type="OrthoDB" id="9813214at2"/>
<dbReference type="EMBL" id="RQTJ01000043">
    <property type="protein sequence ID" value="RRA90389.1"/>
    <property type="molecule type" value="Genomic_DNA"/>
</dbReference>
<reference evidence="2 3" key="1">
    <citation type="submission" date="2018-11" db="EMBL/GenBank/DDBJ databases">
        <title>Flavobacterium sp. nov., YIM 102796 draft genome.</title>
        <authorList>
            <person name="Li G."/>
            <person name="Jiang Y."/>
        </authorList>
    </citation>
    <scope>NUCLEOTIDE SEQUENCE [LARGE SCALE GENOMIC DNA]</scope>
    <source>
        <strain evidence="2 3">YIM 102796</strain>
    </source>
</reference>
<keyword evidence="1 2" id="KW-0808">Transferase</keyword>
<dbReference type="Proteomes" id="UP000268372">
    <property type="component" value="Unassembled WGS sequence"/>
</dbReference>
<evidence type="ECO:0000313" key="3">
    <source>
        <dbReference type="Proteomes" id="UP000268372"/>
    </source>
</evidence>
<gene>
    <name evidence="2" type="ORF">EG242_13545</name>
</gene>
<dbReference type="Pfam" id="PF13692">
    <property type="entry name" value="Glyco_trans_1_4"/>
    <property type="match status" value="1"/>
</dbReference>
<dbReference type="SUPFAM" id="SSF53756">
    <property type="entry name" value="UDP-Glycosyltransferase/glycogen phosphorylase"/>
    <property type="match status" value="1"/>
</dbReference>
<name>A0A3P1AMQ6_9FLAO</name>
<evidence type="ECO:0000256" key="1">
    <source>
        <dbReference type="ARBA" id="ARBA00022679"/>
    </source>
</evidence>
<dbReference type="RefSeq" id="WP_124900400.1">
    <property type="nucleotide sequence ID" value="NZ_RQTJ01000043.1"/>
</dbReference>
<dbReference type="GO" id="GO:0016757">
    <property type="term" value="F:glycosyltransferase activity"/>
    <property type="evidence" value="ECO:0007669"/>
    <property type="project" value="TreeGrafter"/>
</dbReference>
<accession>A0A3P1AMQ6</accession>
<keyword evidence="3" id="KW-1185">Reference proteome</keyword>
<dbReference type="PANTHER" id="PTHR46401">
    <property type="entry name" value="GLYCOSYLTRANSFERASE WBBK-RELATED"/>
    <property type="match status" value="1"/>
</dbReference>
<organism evidence="2 3">
    <name type="scientific">Paenimyroides viscosum</name>
    <dbReference type="NCBI Taxonomy" id="2488729"/>
    <lineage>
        <taxon>Bacteria</taxon>
        <taxon>Pseudomonadati</taxon>
        <taxon>Bacteroidota</taxon>
        <taxon>Flavobacteriia</taxon>
        <taxon>Flavobacteriales</taxon>
        <taxon>Flavobacteriaceae</taxon>
        <taxon>Paenimyroides</taxon>
    </lineage>
</organism>
<dbReference type="PANTHER" id="PTHR46401:SF2">
    <property type="entry name" value="GLYCOSYLTRANSFERASE WBBK-RELATED"/>
    <property type="match status" value="1"/>
</dbReference>
<proteinExistence type="predicted"/>
<protein>
    <submittedName>
        <fullName evidence="2">Glycosyltransferase</fullName>
    </submittedName>
</protein>